<dbReference type="InterPro" id="IPR045784">
    <property type="entry name" value="Radical_SAM_N2"/>
</dbReference>
<dbReference type="PANTHER" id="PTHR42731">
    <property type="entry name" value="SLL1084 PROTEIN"/>
    <property type="match status" value="1"/>
</dbReference>
<dbReference type="PATRIC" id="fig|2754.20.peg.746"/>
<evidence type="ECO:0000313" key="3">
    <source>
        <dbReference type="Proteomes" id="UP000027665"/>
    </source>
</evidence>
<dbReference type="SUPFAM" id="SSF102114">
    <property type="entry name" value="Radical SAM enzymes"/>
    <property type="match status" value="1"/>
</dbReference>
<dbReference type="GO" id="GO:0003824">
    <property type="term" value="F:catalytic activity"/>
    <property type="evidence" value="ECO:0007669"/>
    <property type="project" value="InterPro"/>
</dbReference>
<dbReference type="GO" id="GO:0051536">
    <property type="term" value="F:iron-sulfur cluster binding"/>
    <property type="evidence" value="ECO:0007669"/>
    <property type="project" value="InterPro"/>
</dbReference>
<dbReference type="eggNOG" id="COG1032">
    <property type="taxonomic scope" value="Bacteria"/>
</dbReference>
<dbReference type="InterPro" id="IPR058240">
    <property type="entry name" value="rSAM_sf"/>
</dbReference>
<dbReference type="InterPro" id="IPR023862">
    <property type="entry name" value="CHP03960_rSAM"/>
</dbReference>
<dbReference type="InterPro" id="IPR007197">
    <property type="entry name" value="rSAM"/>
</dbReference>
<dbReference type="AlphaFoldDB" id="A0A073ISE7"/>
<dbReference type="InterPro" id="IPR023404">
    <property type="entry name" value="rSAM_horseshoe"/>
</dbReference>
<dbReference type="InterPro" id="IPR006638">
    <property type="entry name" value="Elp3/MiaA/NifB-like_rSAM"/>
</dbReference>
<proteinExistence type="predicted"/>
<dbReference type="STRING" id="2754.EH55_03095"/>
<dbReference type="Pfam" id="PF19864">
    <property type="entry name" value="Radical_SAM_N2"/>
    <property type="match status" value="1"/>
</dbReference>
<feature type="domain" description="Radical SAM core" evidence="1">
    <location>
        <begin position="236"/>
        <end position="472"/>
    </location>
</feature>
<protein>
    <submittedName>
        <fullName evidence="2">Fe-S oxidoreductase</fullName>
    </submittedName>
</protein>
<dbReference type="RefSeq" id="WP_037975555.1">
    <property type="nucleotide sequence ID" value="NZ_JMKI01000026.1"/>
</dbReference>
<dbReference type="PROSITE" id="PS51918">
    <property type="entry name" value="RADICAL_SAM"/>
    <property type="match status" value="1"/>
</dbReference>
<dbReference type="Proteomes" id="UP000027665">
    <property type="component" value="Unassembled WGS sequence"/>
</dbReference>
<evidence type="ECO:0000313" key="2">
    <source>
        <dbReference type="EMBL" id="KEJ92465.1"/>
    </source>
</evidence>
<comment type="caution">
    <text evidence="2">The sequence shown here is derived from an EMBL/GenBank/DDBJ whole genome shotgun (WGS) entry which is preliminary data.</text>
</comment>
<accession>A0A073ISE7</accession>
<organism evidence="2 3">
    <name type="scientific">Synergistes jonesii</name>
    <dbReference type="NCBI Taxonomy" id="2754"/>
    <lineage>
        <taxon>Bacteria</taxon>
        <taxon>Thermotogati</taxon>
        <taxon>Synergistota</taxon>
        <taxon>Synergistia</taxon>
        <taxon>Synergistales</taxon>
        <taxon>Synergistaceae</taxon>
        <taxon>Synergistes</taxon>
    </lineage>
</organism>
<dbReference type="Pfam" id="PF04055">
    <property type="entry name" value="Radical_SAM"/>
    <property type="match status" value="1"/>
</dbReference>
<dbReference type="CDD" id="cd01335">
    <property type="entry name" value="Radical_SAM"/>
    <property type="match status" value="1"/>
</dbReference>
<dbReference type="SFLD" id="SFLDG01082">
    <property type="entry name" value="B12-binding_domain_containing"/>
    <property type="match status" value="1"/>
</dbReference>
<name>A0A073ISE7_9BACT</name>
<dbReference type="EMBL" id="JMKI01000026">
    <property type="protein sequence ID" value="KEJ92465.1"/>
    <property type="molecule type" value="Genomic_DNA"/>
</dbReference>
<gene>
    <name evidence="2" type="ORF">EH55_03095</name>
</gene>
<keyword evidence="3" id="KW-1185">Reference proteome</keyword>
<sequence length="593" mass="65939">MSGGIDEERMRVLLSSVKHPSRYIGGEWGSGPVKEGRDIVRVCYAFPDVYEVGMSYLGFQILYPLTKSLPYADAERVYTPWPDMEEAMRGSGTPLWSLESRRPLRDFDAVGVTLQYELSCTNILTILDLSGIHFRSADRGEEEPLLLAGGIGALSPEPVAPFFDAFMAGDGEALIPEVLSRLHELKGAKRAEKLSALAAIEGVYVPAIHGTNKRIRRRIVENLDDAFYHTTMIVPNTAIVHDRAAVQVFKGCTRGCRFCQAGVIDRPLRERSAESVCRQLEALLESTGWEEAGLLSLATCDWKGLPEAMEKLAPMLAEYKIKLSLPSLRVDAFSVDLASRLESLRKGGLTFAPEAGTQRLRDVINKGVTEEDIEAALEATFAHGWERVKLYFMMGLPTETEEDLAGILEICGRAVTAAKRHKRRGDVNASVAGFVPKAHTPFQWEKQASIEELRERGRWLKSKVRSRKVSLSYHEPEQTFLEGVFARGDSALAPAIERAWLAGERFDGWSEYFNFGRWMKAFEELGMDAASYTAERALGAALPWDHIDCGVDKEYLLLERERAYRAEVTRDCRGGCNGCGWQGRAEVCGGGEN</sequence>
<dbReference type="NCBIfam" id="TIGR03960">
    <property type="entry name" value="rSAM_fuse_unch"/>
    <property type="match status" value="1"/>
</dbReference>
<dbReference type="GeneID" id="90983337"/>
<dbReference type="PANTHER" id="PTHR42731:SF1">
    <property type="entry name" value="RADICAL SAM DOMAIN PROTEIN"/>
    <property type="match status" value="1"/>
</dbReference>
<evidence type="ECO:0000259" key="1">
    <source>
        <dbReference type="PROSITE" id="PS51918"/>
    </source>
</evidence>
<dbReference type="OrthoDB" id="9806827at2"/>
<dbReference type="SMART" id="SM00729">
    <property type="entry name" value="Elp3"/>
    <property type="match status" value="1"/>
</dbReference>
<dbReference type="SFLD" id="SFLDS00029">
    <property type="entry name" value="Radical_SAM"/>
    <property type="match status" value="1"/>
</dbReference>
<reference evidence="2 3" key="1">
    <citation type="submission" date="2014-04" db="EMBL/GenBank/DDBJ databases">
        <title>Draft Genome Sequence of Synergistes jonesii.</title>
        <authorList>
            <person name="Coil D.A."/>
            <person name="Eisen J.A."/>
            <person name="Holland-Moritz H.E."/>
        </authorList>
    </citation>
    <scope>NUCLEOTIDE SEQUENCE [LARGE SCALE GENOMIC DNA]</scope>
    <source>
        <strain evidence="2 3">78-1</strain>
    </source>
</reference>
<dbReference type="Gene3D" id="3.80.30.20">
    <property type="entry name" value="tm_1862 like domain"/>
    <property type="match status" value="1"/>
</dbReference>